<dbReference type="AlphaFoldDB" id="A0A4R6FJT3"/>
<reference evidence="1 2" key="1">
    <citation type="submission" date="2019-03" db="EMBL/GenBank/DDBJ databases">
        <title>Genomic Encyclopedia of Type Strains, Phase IV (KMG-IV): sequencing the most valuable type-strain genomes for metagenomic binning, comparative biology and taxonomic classification.</title>
        <authorList>
            <person name="Goeker M."/>
        </authorList>
    </citation>
    <scope>NUCLEOTIDE SEQUENCE [LARGE SCALE GENOMIC DNA]</scope>
    <source>
        <strain evidence="1 2">DSM 25059</strain>
    </source>
</reference>
<gene>
    <name evidence="1" type="ORF">EV664_107143</name>
</gene>
<keyword evidence="2" id="KW-1185">Reference proteome</keyword>
<comment type="caution">
    <text evidence="1">The sequence shown here is derived from an EMBL/GenBank/DDBJ whole genome shotgun (WGS) entry which is preliminary data.</text>
</comment>
<sequence length="94" mass="10276">MSERTSFDAAEAALRALRMPDEADLIVAVGAHAPSTDCRNGYVSITIRRGKDEATSEAVHLIDAAYLARGKLNAMERKREAEKAEAAMEQEKVK</sequence>
<dbReference type="RefSeq" id="WP_133495862.1">
    <property type="nucleotide sequence ID" value="NZ_BMLU01000007.1"/>
</dbReference>
<evidence type="ECO:0000313" key="1">
    <source>
        <dbReference type="EMBL" id="TDN81741.1"/>
    </source>
</evidence>
<accession>A0A4R6FJT3</accession>
<dbReference type="Proteomes" id="UP000295493">
    <property type="component" value="Unassembled WGS sequence"/>
</dbReference>
<dbReference type="EMBL" id="SNWD01000007">
    <property type="protein sequence ID" value="TDN81741.1"/>
    <property type="molecule type" value="Genomic_DNA"/>
</dbReference>
<protein>
    <submittedName>
        <fullName evidence="1">Uncharacterized protein</fullName>
    </submittedName>
</protein>
<evidence type="ECO:0000313" key="2">
    <source>
        <dbReference type="Proteomes" id="UP000295493"/>
    </source>
</evidence>
<proteinExistence type="predicted"/>
<name>A0A4R6FJT3_9SPHN</name>
<organism evidence="1 2">
    <name type="scientific">Stakelama pacifica</name>
    <dbReference type="NCBI Taxonomy" id="517720"/>
    <lineage>
        <taxon>Bacteria</taxon>
        <taxon>Pseudomonadati</taxon>
        <taxon>Pseudomonadota</taxon>
        <taxon>Alphaproteobacteria</taxon>
        <taxon>Sphingomonadales</taxon>
        <taxon>Sphingomonadaceae</taxon>
        <taxon>Stakelama</taxon>
    </lineage>
</organism>